<reference evidence="5" key="1">
    <citation type="journal article" date="2015" name="Proc. Natl. Acad. Sci. U.S.A.">
        <title>Bacterial clade with the ribosomal RNA operon on a small plasmid rather than the chromosome.</title>
        <authorList>
            <person name="Anda M."/>
            <person name="Ohtsubo Y."/>
            <person name="Okubo T."/>
            <person name="Sugawara M."/>
            <person name="Nagata Y."/>
            <person name="Tsuda M."/>
            <person name="Minamisawa K."/>
            <person name="Mitsui H."/>
        </authorList>
    </citation>
    <scope>NUCLEOTIDE SEQUENCE</scope>
    <source>
        <strain evidence="5">JCM 14755</strain>
    </source>
</reference>
<dbReference type="InterPro" id="IPR000843">
    <property type="entry name" value="HTH_LacI"/>
</dbReference>
<sequence>MTVSDDRQAEGKPPRVRDVARIAGVSTATVSRTLTNPELVSPATRAAVENAIRQTGYTVNIAARNLRQNRTGNVLALVPSLANPFFSRILAGIGAVLRAEGVNLLVADTRMMPDERGRLLDFAGRSRTDGLIVLDGSIPAEVLSAGAAPPVVQACEWIDGLDAPRILADNAGGAAMAVTHLAELKHRRIGHLSGPADNRLTQARTAGYTEAMRLRGFELRPEWSFAGDFTLGSGQAAAHCLAAMQDRPTAIVCDNDEMACGLIAQLQILGLQVPGDISVVGFDDIEFAGHVTPALTTICQPREVIGEAAARRMLGLLQGEAFDEETIIPVTLVVRASTAPLGH</sequence>
<dbReference type="InterPro" id="IPR010982">
    <property type="entry name" value="Lambda_DNA-bd_dom_sf"/>
</dbReference>
<protein>
    <submittedName>
        <fullName evidence="5">Periplasmic binding protein/LacI transcriptional regulator</fullName>
    </submittedName>
</protein>
<evidence type="ECO:0000259" key="4">
    <source>
        <dbReference type="PROSITE" id="PS50932"/>
    </source>
</evidence>
<dbReference type="CDD" id="cd01392">
    <property type="entry name" value="HTH_LacI"/>
    <property type="match status" value="1"/>
</dbReference>
<evidence type="ECO:0000256" key="2">
    <source>
        <dbReference type="ARBA" id="ARBA00023125"/>
    </source>
</evidence>
<organism evidence="5">
    <name type="scientific">Aureimonas frigidaquae</name>
    <dbReference type="NCBI Taxonomy" id="424757"/>
    <lineage>
        <taxon>Bacteria</taxon>
        <taxon>Pseudomonadati</taxon>
        <taxon>Pseudomonadota</taxon>
        <taxon>Alphaproteobacteria</taxon>
        <taxon>Hyphomicrobiales</taxon>
        <taxon>Aurantimonadaceae</taxon>
        <taxon>Aureimonas</taxon>
    </lineage>
</organism>
<dbReference type="PROSITE" id="PS50932">
    <property type="entry name" value="HTH_LACI_2"/>
    <property type="match status" value="1"/>
</dbReference>
<dbReference type="Gene3D" id="1.10.260.40">
    <property type="entry name" value="lambda repressor-like DNA-binding domains"/>
    <property type="match status" value="1"/>
</dbReference>
<dbReference type="SUPFAM" id="SSF47413">
    <property type="entry name" value="lambda repressor-like DNA-binding domains"/>
    <property type="match status" value="1"/>
</dbReference>
<dbReference type="GO" id="GO:0003700">
    <property type="term" value="F:DNA-binding transcription factor activity"/>
    <property type="evidence" value="ECO:0007669"/>
    <property type="project" value="TreeGrafter"/>
</dbReference>
<dbReference type="EMBL" id="LC066377">
    <property type="protein sequence ID" value="BAT28162.1"/>
    <property type="molecule type" value="Genomic_DNA"/>
</dbReference>
<dbReference type="SUPFAM" id="SSF53822">
    <property type="entry name" value="Periplasmic binding protein-like I"/>
    <property type="match status" value="1"/>
</dbReference>
<evidence type="ECO:0000256" key="3">
    <source>
        <dbReference type="ARBA" id="ARBA00023163"/>
    </source>
</evidence>
<dbReference type="Pfam" id="PF13377">
    <property type="entry name" value="Peripla_BP_3"/>
    <property type="match status" value="1"/>
</dbReference>
<dbReference type="InterPro" id="IPR046335">
    <property type="entry name" value="LacI/GalR-like_sensor"/>
</dbReference>
<dbReference type="SMART" id="SM00354">
    <property type="entry name" value="HTH_LACI"/>
    <property type="match status" value="1"/>
</dbReference>
<keyword evidence="2" id="KW-0238">DNA-binding</keyword>
<keyword evidence="1" id="KW-0805">Transcription regulation</keyword>
<dbReference type="Gene3D" id="3.40.50.2300">
    <property type="match status" value="2"/>
</dbReference>
<dbReference type="OrthoDB" id="7946617at2"/>
<dbReference type="PANTHER" id="PTHR30146">
    <property type="entry name" value="LACI-RELATED TRANSCRIPTIONAL REPRESSOR"/>
    <property type="match status" value="1"/>
</dbReference>
<proteinExistence type="predicted"/>
<dbReference type="CDD" id="cd06284">
    <property type="entry name" value="PBP1_LacI-like"/>
    <property type="match status" value="1"/>
</dbReference>
<evidence type="ECO:0000256" key="1">
    <source>
        <dbReference type="ARBA" id="ARBA00023015"/>
    </source>
</evidence>
<keyword evidence="3" id="KW-0804">Transcription</keyword>
<dbReference type="GO" id="GO:0000976">
    <property type="term" value="F:transcription cis-regulatory region binding"/>
    <property type="evidence" value="ECO:0007669"/>
    <property type="project" value="TreeGrafter"/>
</dbReference>
<feature type="domain" description="HTH lacI-type" evidence="4">
    <location>
        <begin position="14"/>
        <end position="68"/>
    </location>
</feature>
<evidence type="ECO:0000313" key="5">
    <source>
        <dbReference type="EMBL" id="BAT28162.1"/>
    </source>
</evidence>
<accession>A0A0P0Z2D5</accession>
<dbReference type="Pfam" id="PF00356">
    <property type="entry name" value="LacI"/>
    <property type="match status" value="1"/>
</dbReference>
<name>A0A0P0Z2D5_9HYPH</name>
<dbReference type="PANTHER" id="PTHR30146:SF109">
    <property type="entry name" value="HTH-TYPE TRANSCRIPTIONAL REGULATOR GALS"/>
    <property type="match status" value="1"/>
</dbReference>
<dbReference type="AlphaFoldDB" id="A0A0P0Z2D5"/>
<dbReference type="InterPro" id="IPR028082">
    <property type="entry name" value="Peripla_BP_I"/>
</dbReference>